<dbReference type="InterPro" id="IPR036390">
    <property type="entry name" value="WH_DNA-bd_sf"/>
</dbReference>
<evidence type="ECO:0000259" key="5">
    <source>
        <dbReference type="PROSITE" id="PS50931"/>
    </source>
</evidence>
<reference evidence="6" key="1">
    <citation type="submission" date="2021-12" db="EMBL/GenBank/DDBJ databases">
        <authorList>
            <person name="Rodrigo-Torres L."/>
            <person name="Arahal R. D."/>
            <person name="Lucena T."/>
        </authorList>
    </citation>
    <scope>NUCLEOTIDE SEQUENCE</scope>
    <source>
        <strain evidence="6">CECT 8226</strain>
    </source>
</reference>
<protein>
    <submittedName>
        <fullName evidence="6">HTH-type transcriptional regulator LeuO</fullName>
    </submittedName>
</protein>
<dbReference type="SUPFAM" id="SSF53850">
    <property type="entry name" value="Periplasmic binding protein-like II"/>
    <property type="match status" value="1"/>
</dbReference>
<sequence length="294" mass="33760">MFKYFIAVIEEQGVSNAAKALGVTPSAVSQNIAKLNEFYNDVLFVRVGTSLVATTNGMNLYRSVKPAVEELSSQAKAHKNPTKSKRTISFLSHKDVDLLFYPQLLERVSQSGFDISLLNTTTSVNEELWFDELVQRKADFILSTQPMQFTGYESTVLLKQEPVSVCRTDHPYKEKLTDEQGFFELDFIAYTTRQNHKRLFQNMLKNQPDTRNIVYQSDSMLTSLYMVSKSDLVCLAFTHHAEKFKQALGLSILPLPFKERVEVPIYLSYRKNIPTDTALKWVIEQLEQIFSEYH</sequence>
<dbReference type="SUPFAM" id="SSF46785">
    <property type="entry name" value="Winged helix' DNA-binding domain"/>
    <property type="match status" value="1"/>
</dbReference>
<dbReference type="PANTHER" id="PTHR30118">
    <property type="entry name" value="HTH-TYPE TRANSCRIPTIONAL REGULATOR LEUO-RELATED"/>
    <property type="match status" value="1"/>
</dbReference>
<dbReference type="InterPro" id="IPR036388">
    <property type="entry name" value="WH-like_DNA-bd_sf"/>
</dbReference>
<dbReference type="EMBL" id="CAKLCM010000003">
    <property type="protein sequence ID" value="CAH0530183.1"/>
    <property type="molecule type" value="Genomic_DNA"/>
</dbReference>
<evidence type="ECO:0000313" key="6">
    <source>
        <dbReference type="EMBL" id="CAH0530183.1"/>
    </source>
</evidence>
<proteinExistence type="inferred from homology"/>
<evidence type="ECO:0000256" key="3">
    <source>
        <dbReference type="ARBA" id="ARBA00023125"/>
    </source>
</evidence>
<dbReference type="InterPro" id="IPR000847">
    <property type="entry name" value="LysR_HTH_N"/>
</dbReference>
<keyword evidence="3" id="KW-0238">DNA-binding</keyword>
<dbReference type="InterPro" id="IPR050389">
    <property type="entry name" value="LysR-type_TF"/>
</dbReference>
<keyword evidence="2" id="KW-0805">Transcription regulation</keyword>
<dbReference type="Pfam" id="PF03466">
    <property type="entry name" value="LysR_substrate"/>
    <property type="match status" value="1"/>
</dbReference>
<name>A0ABM8ZPV3_9VIBR</name>
<accession>A0ABM8ZPV3</accession>
<organism evidence="6 7">
    <name type="scientific">Vibrio hippocampi</name>
    <dbReference type="NCBI Taxonomy" id="654686"/>
    <lineage>
        <taxon>Bacteria</taxon>
        <taxon>Pseudomonadati</taxon>
        <taxon>Pseudomonadota</taxon>
        <taxon>Gammaproteobacteria</taxon>
        <taxon>Vibrionales</taxon>
        <taxon>Vibrionaceae</taxon>
        <taxon>Vibrio</taxon>
    </lineage>
</organism>
<dbReference type="Gene3D" id="1.10.10.10">
    <property type="entry name" value="Winged helix-like DNA-binding domain superfamily/Winged helix DNA-binding domain"/>
    <property type="match status" value="1"/>
</dbReference>
<evidence type="ECO:0000256" key="1">
    <source>
        <dbReference type="ARBA" id="ARBA00009437"/>
    </source>
</evidence>
<comment type="similarity">
    <text evidence="1">Belongs to the LysR transcriptional regulatory family.</text>
</comment>
<dbReference type="Proteomes" id="UP000838160">
    <property type="component" value="Unassembled WGS sequence"/>
</dbReference>
<comment type="caution">
    <text evidence="6">The sequence shown here is derived from an EMBL/GenBank/DDBJ whole genome shotgun (WGS) entry which is preliminary data.</text>
</comment>
<dbReference type="Pfam" id="PF00126">
    <property type="entry name" value="HTH_1"/>
    <property type="match status" value="1"/>
</dbReference>
<evidence type="ECO:0000256" key="2">
    <source>
        <dbReference type="ARBA" id="ARBA00023015"/>
    </source>
</evidence>
<evidence type="ECO:0000256" key="4">
    <source>
        <dbReference type="ARBA" id="ARBA00023163"/>
    </source>
</evidence>
<evidence type="ECO:0000313" key="7">
    <source>
        <dbReference type="Proteomes" id="UP000838160"/>
    </source>
</evidence>
<dbReference type="PANTHER" id="PTHR30118:SF6">
    <property type="entry name" value="HTH-TYPE TRANSCRIPTIONAL REGULATOR LEUO"/>
    <property type="match status" value="1"/>
</dbReference>
<keyword evidence="4" id="KW-0804">Transcription</keyword>
<dbReference type="Gene3D" id="3.40.190.10">
    <property type="entry name" value="Periplasmic binding protein-like II"/>
    <property type="match status" value="2"/>
</dbReference>
<keyword evidence="7" id="KW-1185">Reference proteome</keyword>
<gene>
    <name evidence="6" type="primary">leuO_4</name>
    <name evidence="6" type="ORF">VHP8226_03886</name>
</gene>
<dbReference type="RefSeq" id="WP_237486699.1">
    <property type="nucleotide sequence ID" value="NZ_CAKLCM010000003.1"/>
</dbReference>
<dbReference type="InterPro" id="IPR005119">
    <property type="entry name" value="LysR_subst-bd"/>
</dbReference>
<dbReference type="PROSITE" id="PS50931">
    <property type="entry name" value="HTH_LYSR"/>
    <property type="match status" value="1"/>
</dbReference>
<feature type="domain" description="HTH lysR-type" evidence="5">
    <location>
        <begin position="1"/>
        <end position="54"/>
    </location>
</feature>